<comment type="caution">
    <text evidence="1">The sequence shown here is derived from an EMBL/GenBank/DDBJ whole genome shotgun (WGS) entry which is preliminary data.</text>
</comment>
<name>X0SFD3_9ZZZZ</name>
<reference evidence="1" key="1">
    <citation type="journal article" date="2014" name="Front. Microbiol.">
        <title>High frequency of phylogenetically diverse reductive dehalogenase-homologous genes in deep subseafloor sedimentary metagenomes.</title>
        <authorList>
            <person name="Kawai M."/>
            <person name="Futagami T."/>
            <person name="Toyoda A."/>
            <person name="Takaki Y."/>
            <person name="Nishi S."/>
            <person name="Hori S."/>
            <person name="Arai W."/>
            <person name="Tsubouchi T."/>
            <person name="Morono Y."/>
            <person name="Uchiyama I."/>
            <person name="Ito T."/>
            <person name="Fujiyama A."/>
            <person name="Inagaki F."/>
            <person name="Takami H."/>
        </authorList>
    </citation>
    <scope>NUCLEOTIDE SEQUENCE</scope>
    <source>
        <strain evidence="1">Expedition CK06-06</strain>
    </source>
</reference>
<gene>
    <name evidence="1" type="ORF">S01H1_05582</name>
</gene>
<organism evidence="1">
    <name type="scientific">marine sediment metagenome</name>
    <dbReference type="NCBI Taxonomy" id="412755"/>
    <lineage>
        <taxon>unclassified sequences</taxon>
        <taxon>metagenomes</taxon>
        <taxon>ecological metagenomes</taxon>
    </lineage>
</organism>
<protein>
    <submittedName>
        <fullName evidence="1">Uncharacterized protein</fullName>
    </submittedName>
</protein>
<dbReference type="AlphaFoldDB" id="X0SFD3"/>
<evidence type="ECO:0000313" key="1">
    <source>
        <dbReference type="EMBL" id="GAF74587.1"/>
    </source>
</evidence>
<proteinExistence type="predicted"/>
<sequence length="158" mass="17602">MVTLHIGRFKAAETITTCDGCRRTHRSEELARLVPSGCNFGYDILVYVGRALFPRHRRSREICDELATHNVHISPGEVEYLAKKFIVYLSIAHRQAAPTIKQAMRANGGYILHLDATCGGKEPLLMSSLDSISQIVLGNVKLPSEKAETIIPFLEQIK</sequence>
<accession>X0SFD3</accession>
<feature type="non-terminal residue" evidence="1">
    <location>
        <position position="158"/>
    </location>
</feature>
<dbReference type="EMBL" id="BARS01002903">
    <property type="protein sequence ID" value="GAF74587.1"/>
    <property type="molecule type" value="Genomic_DNA"/>
</dbReference>